<keyword evidence="1" id="KW-1133">Transmembrane helix</keyword>
<reference evidence="2" key="1">
    <citation type="submission" date="2023-07" db="EMBL/GenBank/DDBJ databases">
        <authorList>
            <consortium name="CYATHOMIX"/>
        </authorList>
    </citation>
    <scope>NUCLEOTIDE SEQUENCE</scope>
    <source>
        <strain evidence="2">N/A</strain>
    </source>
</reference>
<sequence length="151" mass="17784">MYRGKLLKNSCYKFMFFNGFADIADLMMTTYYTSYFHFTGAVFCSAIVSEWIAGHLVYSLWFGASFNCIVLAFNRLVEMVPSLRGLRFLYQGKFLYMWMFLSIFYMIIVWFILRPIPFNTSVSAFLGTPMIGDPEWVSRSGKQILKYYLRK</sequence>
<evidence type="ECO:0000256" key="1">
    <source>
        <dbReference type="SAM" id="Phobius"/>
    </source>
</evidence>
<evidence type="ECO:0000313" key="3">
    <source>
        <dbReference type="Proteomes" id="UP001176961"/>
    </source>
</evidence>
<feature type="transmembrane region" description="Helical" evidence="1">
    <location>
        <begin position="52"/>
        <end position="73"/>
    </location>
</feature>
<proteinExistence type="predicted"/>
<evidence type="ECO:0000313" key="2">
    <source>
        <dbReference type="EMBL" id="CAJ0603700.1"/>
    </source>
</evidence>
<dbReference type="Pfam" id="PF10321">
    <property type="entry name" value="7TM_GPCR_Srt"/>
    <property type="match status" value="1"/>
</dbReference>
<accession>A0AA36H415</accession>
<feature type="transmembrane region" description="Helical" evidence="1">
    <location>
        <begin position="94"/>
        <end position="113"/>
    </location>
</feature>
<gene>
    <name evidence="2" type="ORF">CYNAS_LOCUS15683</name>
</gene>
<feature type="transmembrane region" description="Helical" evidence="1">
    <location>
        <begin position="12"/>
        <end position="32"/>
    </location>
</feature>
<dbReference type="Proteomes" id="UP001176961">
    <property type="component" value="Unassembled WGS sequence"/>
</dbReference>
<comment type="caution">
    <text evidence="2">The sequence shown here is derived from an EMBL/GenBank/DDBJ whole genome shotgun (WGS) entry which is preliminary data.</text>
</comment>
<keyword evidence="1" id="KW-0472">Membrane</keyword>
<protein>
    <submittedName>
        <fullName evidence="2">Uncharacterized protein</fullName>
    </submittedName>
</protein>
<dbReference type="InterPro" id="IPR019425">
    <property type="entry name" value="7TM_GPCR_serpentine_rcpt_Srt"/>
</dbReference>
<keyword evidence="3" id="KW-1185">Reference proteome</keyword>
<dbReference type="AlphaFoldDB" id="A0AA36H415"/>
<dbReference type="EMBL" id="CATQJL010000305">
    <property type="protein sequence ID" value="CAJ0603700.1"/>
    <property type="molecule type" value="Genomic_DNA"/>
</dbReference>
<dbReference type="PANTHER" id="PTHR23021">
    <property type="entry name" value="SERPENTINE RECEPTOR, CLASS T"/>
    <property type="match status" value="1"/>
</dbReference>
<name>A0AA36H415_CYLNA</name>
<organism evidence="2 3">
    <name type="scientific">Cylicocyclus nassatus</name>
    <name type="common">Nematode worm</name>
    <dbReference type="NCBI Taxonomy" id="53992"/>
    <lineage>
        <taxon>Eukaryota</taxon>
        <taxon>Metazoa</taxon>
        <taxon>Ecdysozoa</taxon>
        <taxon>Nematoda</taxon>
        <taxon>Chromadorea</taxon>
        <taxon>Rhabditida</taxon>
        <taxon>Rhabditina</taxon>
        <taxon>Rhabditomorpha</taxon>
        <taxon>Strongyloidea</taxon>
        <taxon>Strongylidae</taxon>
        <taxon>Cylicocyclus</taxon>
    </lineage>
</organism>
<keyword evidence="1" id="KW-0812">Transmembrane</keyword>